<dbReference type="InterPro" id="IPR036938">
    <property type="entry name" value="PAP2/HPO_sf"/>
</dbReference>
<evidence type="ECO:0000256" key="1">
    <source>
        <dbReference type="SAM" id="Phobius"/>
    </source>
</evidence>
<dbReference type="AlphaFoldDB" id="A0A428KJ17"/>
<gene>
    <name evidence="3" type="ORF">EI293_04625</name>
</gene>
<dbReference type="PANTHER" id="PTHR14969">
    <property type="entry name" value="SPHINGOSINE-1-PHOSPHATE PHOSPHOHYDROLASE"/>
    <property type="match status" value="1"/>
</dbReference>
<reference evidence="3 4" key="1">
    <citation type="submission" date="2018-12" db="EMBL/GenBank/DDBJ databases">
        <authorList>
            <person name="Feng G."/>
            <person name="Zhu H."/>
        </authorList>
    </citation>
    <scope>NUCLEOTIDE SEQUENCE [LARGE SCALE GENOMIC DNA]</scope>
    <source>
        <strain evidence="3 4">LMG 26000</strain>
    </source>
</reference>
<dbReference type="Gene3D" id="1.20.144.10">
    <property type="entry name" value="Phosphatidic acid phosphatase type 2/haloperoxidase"/>
    <property type="match status" value="1"/>
</dbReference>
<protein>
    <submittedName>
        <fullName evidence="3">Phosphatase PAP2 family protein</fullName>
    </submittedName>
</protein>
<feature type="domain" description="Phosphatidic acid phosphatase type 2/haloperoxidase" evidence="2">
    <location>
        <begin position="74"/>
        <end position="190"/>
    </location>
</feature>
<keyword evidence="1" id="KW-0472">Membrane</keyword>
<name>A0A428KJ17_9BACT</name>
<feature type="transmembrane region" description="Helical" evidence="1">
    <location>
        <begin position="73"/>
        <end position="95"/>
    </location>
</feature>
<dbReference type="SMART" id="SM00014">
    <property type="entry name" value="acidPPc"/>
    <property type="match status" value="1"/>
</dbReference>
<dbReference type="InterPro" id="IPR000326">
    <property type="entry name" value="PAP2/HPO"/>
</dbReference>
<keyword evidence="4" id="KW-1185">Reference proteome</keyword>
<proteinExistence type="predicted"/>
<dbReference type="PANTHER" id="PTHR14969:SF13">
    <property type="entry name" value="AT30094P"/>
    <property type="match status" value="1"/>
</dbReference>
<sequence>MNFILEYSAMIPAIDQRILEGMNEFMHKSPAFDEMVAFLSYNSLCKGAVFTMVLWWRWFQCRDTALGNGCRQVVLGVLAGCLLGIGVTRVLTHVFPERPRPLHNKELHLIAVEKDLLSDSADTSSFPSDHATVFFALSTGFFFLSRRLGIAATVYVIVFICLPRLYLGLHYPTDLLAGAVVGVATALAANLPAVRQIFYAPLVRWQYVHPSPFYVGLFLMSYQLDEMFGGVRHLLSFLASRF</sequence>
<dbReference type="Proteomes" id="UP000270291">
    <property type="component" value="Unassembled WGS sequence"/>
</dbReference>
<dbReference type="SUPFAM" id="SSF48317">
    <property type="entry name" value="Acid phosphatase/Vanadium-dependent haloperoxidase"/>
    <property type="match status" value="1"/>
</dbReference>
<keyword evidence="1" id="KW-0812">Transmembrane</keyword>
<feature type="transmembrane region" description="Helical" evidence="1">
    <location>
        <begin position="148"/>
        <end position="169"/>
    </location>
</feature>
<keyword evidence="1" id="KW-1133">Transmembrane helix</keyword>
<dbReference type="OrthoDB" id="9789113at2"/>
<accession>A0A428KJ17</accession>
<feature type="transmembrane region" description="Helical" evidence="1">
    <location>
        <begin position="36"/>
        <end position="58"/>
    </location>
</feature>
<comment type="caution">
    <text evidence="3">The sequence shown here is derived from an EMBL/GenBank/DDBJ whole genome shotgun (WGS) entry which is preliminary data.</text>
</comment>
<evidence type="ECO:0000313" key="3">
    <source>
        <dbReference type="EMBL" id="RSK46453.1"/>
    </source>
</evidence>
<dbReference type="EMBL" id="RWIU01000001">
    <property type="protein sequence ID" value="RSK46453.1"/>
    <property type="molecule type" value="Genomic_DNA"/>
</dbReference>
<organism evidence="3 4">
    <name type="scientific">Hymenobacter perfusus</name>
    <dbReference type="NCBI Taxonomy" id="1236770"/>
    <lineage>
        <taxon>Bacteria</taxon>
        <taxon>Pseudomonadati</taxon>
        <taxon>Bacteroidota</taxon>
        <taxon>Cytophagia</taxon>
        <taxon>Cytophagales</taxon>
        <taxon>Hymenobacteraceae</taxon>
        <taxon>Hymenobacter</taxon>
    </lineage>
</organism>
<dbReference type="Pfam" id="PF01569">
    <property type="entry name" value="PAP2"/>
    <property type="match status" value="1"/>
</dbReference>
<feature type="transmembrane region" description="Helical" evidence="1">
    <location>
        <begin position="175"/>
        <end position="194"/>
    </location>
</feature>
<evidence type="ECO:0000313" key="4">
    <source>
        <dbReference type="Proteomes" id="UP000270291"/>
    </source>
</evidence>
<evidence type="ECO:0000259" key="2">
    <source>
        <dbReference type="SMART" id="SM00014"/>
    </source>
</evidence>